<dbReference type="AlphaFoldDB" id="A0A934Q0G0"/>
<dbReference type="Pfam" id="PF03480">
    <property type="entry name" value="DctP"/>
    <property type="match status" value="1"/>
</dbReference>
<feature type="signal peptide" evidence="2">
    <location>
        <begin position="1"/>
        <end position="27"/>
    </location>
</feature>
<dbReference type="RefSeq" id="WP_200787451.1">
    <property type="nucleotide sequence ID" value="NZ_JAEDAO010000001.1"/>
</dbReference>
<dbReference type="PANTHER" id="PTHR33376">
    <property type="match status" value="1"/>
</dbReference>
<proteinExistence type="predicted"/>
<dbReference type="InterPro" id="IPR018389">
    <property type="entry name" value="DctP_fam"/>
</dbReference>
<sequence length="343" mass="37390">MRQRHSRSVSTPLALAAALLFAGAVSAQDKPVEMKFAHWLPPTHSLSKTGFEPWAKSVEAASKGSIKVALYPAQQLGKAADHYDMARDGIADMTWVNPGYQAGRFPLIAAGELPFLVGKPGTGSAAIDAWYRKYAAQEMKDVKFCFAHLHVGTMHSKKPITEPSQLKGMKIRSSNGTNAAFMTLLGATNVQVSAPEARDALDKGVADAIAFPWDSIVSFGIDKAVKYHTDMRLYASDFVWVMNKGWYDKLAAGQKKVIDDHCNNDWAGKVGAAWGDFEDGGQAKLEKSAGHTIVKLTPQQLDQWKKAAEPLYGQWVQAADKAGFKGQEALGELRKEIEARKAN</sequence>
<keyword evidence="4" id="KW-1185">Reference proteome</keyword>
<dbReference type="Proteomes" id="UP000617041">
    <property type="component" value="Unassembled WGS sequence"/>
</dbReference>
<keyword evidence="1 2" id="KW-0732">Signal</keyword>
<comment type="caution">
    <text evidence="3">The sequence shown here is derived from an EMBL/GenBank/DDBJ whole genome shotgun (WGS) entry which is preliminary data.</text>
</comment>
<protein>
    <submittedName>
        <fullName evidence="3">TRAP transporter substrate-binding protein</fullName>
    </submittedName>
</protein>
<feature type="chain" id="PRO_5037504318" evidence="2">
    <location>
        <begin position="28"/>
        <end position="343"/>
    </location>
</feature>
<dbReference type="CDD" id="cd13665">
    <property type="entry name" value="PBP2_TRAP_Dctp3_4"/>
    <property type="match status" value="1"/>
</dbReference>
<evidence type="ECO:0000313" key="4">
    <source>
        <dbReference type="Proteomes" id="UP000617041"/>
    </source>
</evidence>
<evidence type="ECO:0000256" key="2">
    <source>
        <dbReference type="SAM" id="SignalP"/>
    </source>
</evidence>
<organism evidence="3 4">
    <name type="scientific">Ramlibacter algicola</name>
    <dbReference type="NCBI Taxonomy" id="2795217"/>
    <lineage>
        <taxon>Bacteria</taxon>
        <taxon>Pseudomonadati</taxon>
        <taxon>Pseudomonadota</taxon>
        <taxon>Betaproteobacteria</taxon>
        <taxon>Burkholderiales</taxon>
        <taxon>Comamonadaceae</taxon>
        <taxon>Ramlibacter</taxon>
    </lineage>
</organism>
<dbReference type="GO" id="GO:0055085">
    <property type="term" value="P:transmembrane transport"/>
    <property type="evidence" value="ECO:0007669"/>
    <property type="project" value="InterPro"/>
</dbReference>
<dbReference type="PANTHER" id="PTHR33376:SF15">
    <property type="entry name" value="BLL6794 PROTEIN"/>
    <property type="match status" value="1"/>
</dbReference>
<evidence type="ECO:0000313" key="3">
    <source>
        <dbReference type="EMBL" id="MBK0392521.1"/>
    </source>
</evidence>
<dbReference type="NCBIfam" id="NF037995">
    <property type="entry name" value="TRAP_S1"/>
    <property type="match status" value="1"/>
</dbReference>
<gene>
    <name evidence="3" type="ORF">I8E28_07945</name>
</gene>
<accession>A0A934Q0G0</accession>
<dbReference type="SUPFAM" id="SSF53850">
    <property type="entry name" value="Periplasmic binding protein-like II"/>
    <property type="match status" value="1"/>
</dbReference>
<reference evidence="3" key="1">
    <citation type="submission" date="2020-12" db="EMBL/GenBank/DDBJ databases">
        <title>Ramlibacter sp. nov., isolated from a freshwater alga, Cryptomonas.</title>
        <authorList>
            <person name="Kim H.M."/>
            <person name="Jeon C.O."/>
        </authorList>
    </citation>
    <scope>NUCLEOTIDE SEQUENCE</scope>
    <source>
        <strain evidence="3">CrO1</strain>
    </source>
</reference>
<dbReference type="EMBL" id="JAEDAO010000001">
    <property type="protein sequence ID" value="MBK0392521.1"/>
    <property type="molecule type" value="Genomic_DNA"/>
</dbReference>
<dbReference type="Gene3D" id="3.40.190.170">
    <property type="entry name" value="Bacterial extracellular solute-binding protein, family 7"/>
    <property type="match status" value="1"/>
</dbReference>
<evidence type="ECO:0000256" key="1">
    <source>
        <dbReference type="ARBA" id="ARBA00022729"/>
    </source>
</evidence>
<dbReference type="InterPro" id="IPR038404">
    <property type="entry name" value="TRAP_DctP_sf"/>
</dbReference>
<name>A0A934Q0G0_9BURK</name>